<gene>
    <name evidence="2" type="ORF">SAMN05216429_11219</name>
</gene>
<accession>A0A1I3XKM0</accession>
<organism evidence="2 3">
    <name type="scientific">Marinobacter persicus</name>
    <dbReference type="NCBI Taxonomy" id="930118"/>
    <lineage>
        <taxon>Bacteria</taxon>
        <taxon>Pseudomonadati</taxon>
        <taxon>Pseudomonadota</taxon>
        <taxon>Gammaproteobacteria</taxon>
        <taxon>Pseudomonadales</taxon>
        <taxon>Marinobacteraceae</taxon>
        <taxon>Marinobacter</taxon>
    </lineage>
</organism>
<reference evidence="2 3" key="1">
    <citation type="submission" date="2016-10" db="EMBL/GenBank/DDBJ databases">
        <authorList>
            <person name="de Groot N.N."/>
        </authorList>
    </citation>
    <scope>NUCLEOTIDE SEQUENCE [LARGE SCALE GENOMIC DNA]</scope>
    <source>
        <strain evidence="2 3">IBRC-M 10445</strain>
    </source>
</reference>
<dbReference type="EMBL" id="FOSC01000012">
    <property type="protein sequence ID" value="SFK20114.1"/>
    <property type="molecule type" value="Genomic_DNA"/>
</dbReference>
<evidence type="ECO:0000313" key="2">
    <source>
        <dbReference type="EMBL" id="SFK20114.1"/>
    </source>
</evidence>
<name>A0A1I3XKM0_9GAMM</name>
<dbReference type="Pfam" id="PF18796">
    <property type="entry name" value="LPD1"/>
    <property type="match status" value="1"/>
</dbReference>
<keyword evidence="3" id="KW-1185">Reference proteome</keyword>
<proteinExistence type="predicted"/>
<dbReference type="AlphaFoldDB" id="A0A1I3XKM0"/>
<evidence type="ECO:0000259" key="1">
    <source>
        <dbReference type="Pfam" id="PF18796"/>
    </source>
</evidence>
<dbReference type="InterPro" id="IPR041047">
    <property type="entry name" value="LPD1"/>
</dbReference>
<evidence type="ECO:0000313" key="3">
    <source>
        <dbReference type="Proteomes" id="UP000199445"/>
    </source>
</evidence>
<dbReference type="RefSeq" id="WP_091706211.1">
    <property type="nucleotide sequence ID" value="NZ_BMYN01000008.1"/>
</dbReference>
<feature type="domain" description="Large polyvalent protein-associated" evidence="1">
    <location>
        <begin position="179"/>
        <end position="252"/>
    </location>
</feature>
<dbReference type="Proteomes" id="UP000199445">
    <property type="component" value="Unassembled WGS sequence"/>
</dbReference>
<dbReference type="OrthoDB" id="343736at2"/>
<protein>
    <recommendedName>
        <fullName evidence="1">Large polyvalent protein-associated domain-containing protein</fullName>
    </recommendedName>
</protein>
<sequence>MARQFYRRGPDHRAGAPVTFLDVRRRFQFRSIDIGRWVTEPEKQRSAALFYDALCDLMTILGGTESLISLRGTLALQYGTGGRPGVSAHYTPATRTFSLAKNAGPGSIAHEWFHAFDHYIADKVFTDVEPGAFGSKLWLTREDIVAHPLNERLEACYRAILLDPTGNQPSELFRTSAKADKAAGVYYYSQPEELCARAFEAFVQDATCKNAFLVRGTKETDEAKLGLYPQGEERARTNRAFETYFQALGRALRRGGH</sequence>
<dbReference type="NCBIfam" id="NF041907">
    <property type="entry name" value="CLCA_X"/>
    <property type="match status" value="1"/>
</dbReference>